<evidence type="ECO:0000256" key="1">
    <source>
        <dbReference type="ARBA" id="ARBA00022553"/>
    </source>
</evidence>
<dbReference type="PANTHER" id="PTHR44688">
    <property type="entry name" value="DNA-BINDING TRANSCRIPTIONAL ACTIVATOR DEVR_DOSR"/>
    <property type="match status" value="1"/>
</dbReference>
<dbReference type="PANTHER" id="PTHR44688:SF16">
    <property type="entry name" value="DNA-BINDING TRANSCRIPTIONAL ACTIVATOR DEVR_DOSR"/>
    <property type="match status" value="1"/>
</dbReference>
<dbReference type="GO" id="GO:0006355">
    <property type="term" value="P:regulation of DNA-templated transcription"/>
    <property type="evidence" value="ECO:0007669"/>
    <property type="project" value="InterPro"/>
</dbReference>
<dbReference type="GO" id="GO:0003677">
    <property type="term" value="F:DNA binding"/>
    <property type="evidence" value="ECO:0007669"/>
    <property type="project" value="UniProtKB-KW"/>
</dbReference>
<accession>A0A388S9P7</accession>
<dbReference type="InterPro" id="IPR011006">
    <property type="entry name" value="CheY-like_superfamily"/>
</dbReference>
<dbReference type="Gene3D" id="3.40.50.2300">
    <property type="match status" value="1"/>
</dbReference>
<dbReference type="Pfam" id="PF00072">
    <property type="entry name" value="Response_reg"/>
    <property type="match status" value="1"/>
</dbReference>
<evidence type="ECO:0000256" key="4">
    <source>
        <dbReference type="ARBA" id="ARBA00023125"/>
    </source>
</evidence>
<keyword evidence="1 6" id="KW-0597">Phosphoprotein</keyword>
<dbReference type="OrthoDB" id="9802186at2"/>
<dbReference type="InterPro" id="IPR036388">
    <property type="entry name" value="WH-like_DNA-bd_sf"/>
</dbReference>
<name>A0A388S9P7_9BURK</name>
<keyword evidence="10" id="KW-1185">Reference proteome</keyword>
<protein>
    <submittedName>
        <fullName evidence="9">DNA-binding response regulator</fullName>
    </submittedName>
</protein>
<keyword evidence="2" id="KW-0902">Two-component regulatory system</keyword>
<dbReference type="SUPFAM" id="SSF52172">
    <property type="entry name" value="CheY-like"/>
    <property type="match status" value="1"/>
</dbReference>
<dbReference type="CDD" id="cd17537">
    <property type="entry name" value="REC_FixJ"/>
    <property type="match status" value="1"/>
</dbReference>
<reference evidence="9 10" key="1">
    <citation type="journal article" date="2018" name="Int. J. Syst. Evol. Microbiol.">
        <title>Mesosutterella multiformis gen. nov., sp. nov., a member of the family Sutterellaceae and Sutterella megalosphaeroides sp. nov., isolated from human faeces.</title>
        <authorList>
            <person name="Sakamoto M."/>
            <person name="Ikeyama N."/>
            <person name="Kunihiro T."/>
            <person name="Iino T."/>
            <person name="Yuki M."/>
            <person name="Ohkuma M."/>
        </authorList>
    </citation>
    <scope>NUCLEOTIDE SEQUENCE [LARGE SCALE GENOMIC DNA]</scope>
    <source>
        <strain evidence="9 10">4NBBH2</strain>
    </source>
</reference>
<feature type="domain" description="Response regulatory" evidence="8">
    <location>
        <begin position="9"/>
        <end position="123"/>
    </location>
</feature>
<evidence type="ECO:0000259" key="7">
    <source>
        <dbReference type="PROSITE" id="PS50043"/>
    </source>
</evidence>
<evidence type="ECO:0000259" key="8">
    <source>
        <dbReference type="PROSITE" id="PS50110"/>
    </source>
</evidence>
<evidence type="ECO:0000313" key="9">
    <source>
        <dbReference type="EMBL" id="GBO92966.1"/>
    </source>
</evidence>
<feature type="domain" description="HTH luxR-type" evidence="7">
    <location>
        <begin position="139"/>
        <end position="204"/>
    </location>
</feature>
<dbReference type="SMART" id="SM00448">
    <property type="entry name" value="REC"/>
    <property type="match status" value="1"/>
</dbReference>
<feature type="modified residue" description="4-aspartylphosphate" evidence="6">
    <location>
        <position position="58"/>
    </location>
</feature>
<evidence type="ECO:0000313" key="10">
    <source>
        <dbReference type="Proteomes" id="UP000266091"/>
    </source>
</evidence>
<evidence type="ECO:0000256" key="6">
    <source>
        <dbReference type="PROSITE-ProRule" id="PRU00169"/>
    </source>
</evidence>
<evidence type="ECO:0000256" key="3">
    <source>
        <dbReference type="ARBA" id="ARBA00023015"/>
    </source>
</evidence>
<dbReference type="PROSITE" id="PS50043">
    <property type="entry name" value="HTH_LUXR_2"/>
    <property type="match status" value="1"/>
</dbReference>
<sequence length="207" mass="22637">MGSESKSPLVRIVDDDEGVRQSSAFLLGAAGYETACYESADDFLKHDDPARPGCLLLDARMPGMTGLELQDLLDSRGFRIPVIFVTGHGDVDMAVHVLKQGAADFLQKPVDGDRLIAVVEAAVKRDLERVEADERDNADRAAFETLTAREKEVVKLVAEGLQNKEIAEKLNIAEKTVKVHRGSATRKLNVRNGVDIATLLRRIGVMN</sequence>
<evidence type="ECO:0000256" key="2">
    <source>
        <dbReference type="ARBA" id="ARBA00023012"/>
    </source>
</evidence>
<proteinExistence type="predicted"/>
<keyword evidence="4 9" id="KW-0238">DNA-binding</keyword>
<dbReference type="SMART" id="SM00421">
    <property type="entry name" value="HTH_LUXR"/>
    <property type="match status" value="1"/>
</dbReference>
<dbReference type="FunFam" id="3.40.50.2300:FF:000018">
    <property type="entry name" value="DNA-binding transcriptional regulator NtrC"/>
    <property type="match status" value="1"/>
</dbReference>
<dbReference type="InterPro" id="IPR000792">
    <property type="entry name" value="Tscrpt_reg_LuxR_C"/>
</dbReference>
<dbReference type="GO" id="GO:0000160">
    <property type="term" value="P:phosphorelay signal transduction system"/>
    <property type="evidence" value="ECO:0007669"/>
    <property type="project" value="UniProtKB-KW"/>
</dbReference>
<dbReference type="CDD" id="cd06170">
    <property type="entry name" value="LuxR_C_like"/>
    <property type="match status" value="1"/>
</dbReference>
<accession>A0A401LKZ7</accession>
<dbReference type="RefSeq" id="WP_116269450.1">
    <property type="nucleotide sequence ID" value="NZ_BGZJ01000001.1"/>
</dbReference>
<dbReference type="InterPro" id="IPR001789">
    <property type="entry name" value="Sig_transdc_resp-reg_receiver"/>
</dbReference>
<dbReference type="PROSITE" id="PS50110">
    <property type="entry name" value="RESPONSE_REGULATORY"/>
    <property type="match status" value="1"/>
</dbReference>
<dbReference type="AlphaFoldDB" id="A0A388S9P7"/>
<dbReference type="Pfam" id="PF00196">
    <property type="entry name" value="GerE"/>
    <property type="match status" value="1"/>
</dbReference>
<dbReference type="PRINTS" id="PR00038">
    <property type="entry name" value="HTHLUXR"/>
</dbReference>
<gene>
    <name evidence="9" type="primary">nwsB_1</name>
    <name evidence="9" type="ORF">MESMUL_03200</name>
</gene>
<keyword evidence="5" id="KW-0804">Transcription</keyword>
<dbReference type="Gene3D" id="1.10.10.10">
    <property type="entry name" value="Winged helix-like DNA-binding domain superfamily/Winged helix DNA-binding domain"/>
    <property type="match status" value="1"/>
</dbReference>
<comment type="caution">
    <text evidence="9">The sequence shown here is derived from an EMBL/GenBank/DDBJ whole genome shotgun (WGS) entry which is preliminary data.</text>
</comment>
<dbReference type="PROSITE" id="PS00622">
    <property type="entry name" value="HTH_LUXR_1"/>
    <property type="match status" value="1"/>
</dbReference>
<dbReference type="Proteomes" id="UP000266091">
    <property type="component" value="Unassembled WGS sequence"/>
</dbReference>
<dbReference type="EMBL" id="BGZJ01000001">
    <property type="protein sequence ID" value="GBO92966.1"/>
    <property type="molecule type" value="Genomic_DNA"/>
</dbReference>
<keyword evidence="3" id="KW-0805">Transcription regulation</keyword>
<evidence type="ECO:0000256" key="5">
    <source>
        <dbReference type="ARBA" id="ARBA00023163"/>
    </source>
</evidence>
<organism evidence="9 10">
    <name type="scientific">Mesosutterella multiformis</name>
    <dbReference type="NCBI Taxonomy" id="2259133"/>
    <lineage>
        <taxon>Bacteria</taxon>
        <taxon>Pseudomonadati</taxon>
        <taxon>Pseudomonadota</taxon>
        <taxon>Betaproteobacteria</taxon>
        <taxon>Burkholderiales</taxon>
        <taxon>Sutterellaceae</taxon>
        <taxon>Mesosutterella</taxon>
    </lineage>
</organism>